<feature type="chain" id="PRO_5013876325" evidence="4">
    <location>
        <begin position="32"/>
        <end position="305"/>
    </location>
</feature>
<dbReference type="PANTHER" id="PTHR30085">
    <property type="entry name" value="AMINO ACID ABC TRANSPORTER PERMEASE"/>
    <property type="match status" value="1"/>
</dbReference>
<gene>
    <name evidence="6" type="ORF">CTI11_12095</name>
</gene>
<evidence type="ECO:0000256" key="1">
    <source>
        <dbReference type="ARBA" id="ARBA00010333"/>
    </source>
</evidence>
<keyword evidence="2" id="KW-0813">Transport</keyword>
<feature type="signal peptide" evidence="4">
    <location>
        <begin position="1"/>
        <end position="31"/>
    </location>
</feature>
<evidence type="ECO:0000256" key="3">
    <source>
        <dbReference type="ARBA" id="ARBA00022729"/>
    </source>
</evidence>
<comment type="caution">
    <text evidence="6">The sequence shown here is derived from an EMBL/GenBank/DDBJ whole genome shotgun (WGS) entry which is preliminary data.</text>
</comment>
<organism evidence="6">
    <name type="scientific">Chryseobacterium sp. B5</name>
    <dbReference type="NCBI Taxonomy" id="2050562"/>
    <lineage>
        <taxon>Bacteria</taxon>
        <taxon>Pseudomonadati</taxon>
        <taxon>Bacteroidota</taxon>
        <taxon>Flavobacteriia</taxon>
        <taxon>Flavobacteriales</taxon>
        <taxon>Weeksellaceae</taxon>
        <taxon>Chryseobacterium group</taxon>
        <taxon>Chryseobacterium</taxon>
    </lineage>
</organism>
<name>A0A2G7T6Y7_9FLAO</name>
<accession>A0A2G7T6Y7</accession>
<dbReference type="InterPro" id="IPR001638">
    <property type="entry name" value="Solute-binding_3/MltF_N"/>
</dbReference>
<dbReference type="SUPFAM" id="SSF53850">
    <property type="entry name" value="Periplasmic binding protein-like II"/>
    <property type="match status" value="1"/>
</dbReference>
<reference evidence="6" key="1">
    <citation type="submission" date="2017-10" db="EMBL/GenBank/DDBJ databases">
        <title>Chryseobacterium sp. B5 is a hydrocarbonoclastic and plant growth promoting bacterium.</title>
        <authorList>
            <person name="Thijs S."/>
            <person name="Gkorezis P."/>
            <person name="Van Hamme J."/>
        </authorList>
    </citation>
    <scope>NUCLEOTIDE SEQUENCE</scope>
    <source>
        <strain evidence="6">B5</strain>
    </source>
</reference>
<sequence>MTPSRPTLKRTALAVTSALIAALLPLAASHAQDSGTLAKIQQAGAITLGYRESSFGFSYLDGDLKPVGYSMDICRRIVDEVKAQLKLPALQVRYQAVTSANRIPLVANGTVDLECGSTTNLVERQKQVAFSPDIFRYNVRMLVRADSGLRSVADLQGKTVATTAGTTSFRLLREADRGRNLDVTNLSGKDHSDSFMLVESGRAQAFVLDDILLAGQIANAKNPQDYLITGESLRTENQALMLRKDDAGFKAIVDRVVTGMMQSGEMEKLYNRWFMSPIPPRNININYPLNAETREAFAHPSSKGI</sequence>
<dbReference type="SMART" id="SM00062">
    <property type="entry name" value="PBPb"/>
    <property type="match status" value="1"/>
</dbReference>
<evidence type="ECO:0000259" key="5">
    <source>
        <dbReference type="SMART" id="SM00062"/>
    </source>
</evidence>
<dbReference type="InterPro" id="IPR051455">
    <property type="entry name" value="Bact_solute-bind_prot3"/>
</dbReference>
<proteinExistence type="inferred from homology"/>
<dbReference type="GO" id="GO:0006865">
    <property type="term" value="P:amino acid transport"/>
    <property type="evidence" value="ECO:0007669"/>
    <property type="project" value="TreeGrafter"/>
</dbReference>
<dbReference type="GO" id="GO:0030288">
    <property type="term" value="C:outer membrane-bounded periplasmic space"/>
    <property type="evidence" value="ECO:0007669"/>
    <property type="project" value="TreeGrafter"/>
</dbReference>
<protein>
    <submittedName>
        <fullName evidence="6">Amino acid ABC transporter substrate-binding protein</fullName>
    </submittedName>
</protein>
<dbReference type="AlphaFoldDB" id="A0A2G7T6Y7"/>
<evidence type="ECO:0000256" key="4">
    <source>
        <dbReference type="SAM" id="SignalP"/>
    </source>
</evidence>
<evidence type="ECO:0000256" key="2">
    <source>
        <dbReference type="ARBA" id="ARBA00022448"/>
    </source>
</evidence>
<dbReference type="Gene3D" id="3.40.190.10">
    <property type="entry name" value="Periplasmic binding protein-like II"/>
    <property type="match status" value="2"/>
</dbReference>
<dbReference type="EMBL" id="PEKC01000037">
    <property type="protein sequence ID" value="PII35684.1"/>
    <property type="molecule type" value="Genomic_DNA"/>
</dbReference>
<keyword evidence="3 4" id="KW-0732">Signal</keyword>
<feature type="domain" description="Solute-binding protein family 3/N-terminal" evidence="5">
    <location>
        <begin position="45"/>
        <end position="277"/>
    </location>
</feature>
<comment type="similarity">
    <text evidence="1">Belongs to the bacterial solute-binding protein 3 family.</text>
</comment>
<dbReference type="PANTHER" id="PTHR30085:SF2">
    <property type="entry name" value="GLUTAMATE_ASPARTATE IMPORT SOLUTE-BINDING PROTEIN"/>
    <property type="match status" value="1"/>
</dbReference>
<dbReference type="GO" id="GO:0005576">
    <property type="term" value="C:extracellular region"/>
    <property type="evidence" value="ECO:0007669"/>
    <property type="project" value="TreeGrafter"/>
</dbReference>
<dbReference type="CDD" id="cd13688">
    <property type="entry name" value="PBP2_GltI_DEBP"/>
    <property type="match status" value="1"/>
</dbReference>
<evidence type="ECO:0000313" key="6">
    <source>
        <dbReference type="EMBL" id="PII35684.1"/>
    </source>
</evidence>
<dbReference type="Pfam" id="PF00497">
    <property type="entry name" value="SBP_bac_3"/>
    <property type="match status" value="1"/>
</dbReference>